<organism evidence="1 2">
    <name type="scientific">Larkinella terrae</name>
    <dbReference type="NCBI Taxonomy" id="2025311"/>
    <lineage>
        <taxon>Bacteria</taxon>
        <taxon>Pseudomonadati</taxon>
        <taxon>Bacteroidota</taxon>
        <taxon>Cytophagia</taxon>
        <taxon>Cytophagales</taxon>
        <taxon>Spirosomataceae</taxon>
        <taxon>Larkinella</taxon>
    </lineage>
</organism>
<protein>
    <submittedName>
        <fullName evidence="1">Uncharacterized protein</fullName>
    </submittedName>
</protein>
<gene>
    <name evidence="1" type="ORF">GJJ30_05095</name>
</gene>
<dbReference type="RefSeq" id="WP_154173835.1">
    <property type="nucleotide sequence ID" value="NZ_WJXZ01000002.1"/>
</dbReference>
<evidence type="ECO:0000313" key="2">
    <source>
        <dbReference type="Proteomes" id="UP000441754"/>
    </source>
</evidence>
<reference evidence="1 2" key="1">
    <citation type="journal article" date="2018" name="Antonie Van Leeuwenhoek">
        <title>Larkinella terrae sp. nov., isolated from soil on Jeju Island, South Korea.</title>
        <authorList>
            <person name="Ten L.N."/>
            <person name="Jeon J."/>
            <person name="Park S.J."/>
            <person name="Park S."/>
            <person name="Lee S.Y."/>
            <person name="Kim M.K."/>
            <person name="Jung H.Y."/>
        </authorList>
    </citation>
    <scope>NUCLEOTIDE SEQUENCE [LARGE SCALE GENOMIC DNA]</scope>
    <source>
        <strain evidence="1 2">KCTC 52001</strain>
    </source>
</reference>
<comment type="caution">
    <text evidence="1">The sequence shown here is derived from an EMBL/GenBank/DDBJ whole genome shotgun (WGS) entry which is preliminary data.</text>
</comment>
<dbReference type="Proteomes" id="UP000441754">
    <property type="component" value="Unassembled WGS sequence"/>
</dbReference>
<keyword evidence="2" id="KW-1185">Reference proteome</keyword>
<dbReference type="AlphaFoldDB" id="A0A7K0EFN7"/>
<dbReference type="OrthoDB" id="886255at2"/>
<accession>A0A7K0EFN7</accession>
<name>A0A7K0EFN7_9BACT</name>
<sequence>MTHTIIIETQNDTVFEQVKEFAKQLGVPFSEKHTDPKEAHQQEALKKFFGSWEGEETGDELVDMIYSARNDQPRDVEL</sequence>
<dbReference type="EMBL" id="WJXZ01000002">
    <property type="protein sequence ID" value="MRS60660.1"/>
    <property type="molecule type" value="Genomic_DNA"/>
</dbReference>
<proteinExistence type="predicted"/>
<evidence type="ECO:0000313" key="1">
    <source>
        <dbReference type="EMBL" id="MRS60660.1"/>
    </source>
</evidence>